<dbReference type="OrthoDB" id="9806367at2"/>
<evidence type="ECO:0000313" key="1">
    <source>
        <dbReference type="EMBL" id="SCZ49547.1"/>
    </source>
</evidence>
<keyword evidence="2" id="KW-1185">Reference proteome</keyword>
<dbReference type="InterPro" id="IPR021335">
    <property type="entry name" value="DUF2948"/>
</dbReference>
<accession>A0A1G5PJ70</accession>
<dbReference type="Proteomes" id="UP000198767">
    <property type="component" value="Unassembled WGS sequence"/>
</dbReference>
<name>A0A1G5PJ70_9RHOB</name>
<gene>
    <name evidence="1" type="ORF">SAMN04488118_101103</name>
</gene>
<dbReference type="Pfam" id="PF11164">
    <property type="entry name" value="DUF2948"/>
    <property type="match status" value="1"/>
</dbReference>
<sequence length="161" mass="17666">MTDARFEDGREAPLNLGALEAEDLVVLSSLAQDAIFPITEMRWQVKQHRFAVLLNRFRWEDKSAAQARGRAFERVQSMLVVDNVLSVSSQGIDRSEKDTILSLMSVTFEPGDDGVGHILLTLAGDGALRLSVEALDVSLKDVTRPYKALSGQAPDHGSDEV</sequence>
<protein>
    <recommendedName>
        <fullName evidence="3">DUF2948 domain-containing protein</fullName>
    </recommendedName>
</protein>
<evidence type="ECO:0008006" key="3">
    <source>
        <dbReference type="Google" id="ProtNLM"/>
    </source>
</evidence>
<dbReference type="EMBL" id="FMWG01000001">
    <property type="protein sequence ID" value="SCZ49547.1"/>
    <property type="molecule type" value="Genomic_DNA"/>
</dbReference>
<dbReference type="AlphaFoldDB" id="A0A1G5PJ70"/>
<evidence type="ECO:0000313" key="2">
    <source>
        <dbReference type="Proteomes" id="UP000198767"/>
    </source>
</evidence>
<reference evidence="1 2" key="1">
    <citation type="submission" date="2016-10" db="EMBL/GenBank/DDBJ databases">
        <authorList>
            <person name="de Groot N.N."/>
        </authorList>
    </citation>
    <scope>NUCLEOTIDE SEQUENCE [LARGE SCALE GENOMIC DNA]</scope>
    <source>
        <strain evidence="1 2">U95</strain>
    </source>
</reference>
<dbReference type="RefSeq" id="WP_090214656.1">
    <property type="nucleotide sequence ID" value="NZ_CANMPF010000002.1"/>
</dbReference>
<dbReference type="STRING" id="1156985.SAMN04488118_101103"/>
<proteinExistence type="predicted"/>
<organism evidence="1 2">
    <name type="scientific">Epibacterium ulvae</name>
    <dbReference type="NCBI Taxonomy" id="1156985"/>
    <lineage>
        <taxon>Bacteria</taxon>
        <taxon>Pseudomonadati</taxon>
        <taxon>Pseudomonadota</taxon>
        <taxon>Alphaproteobacteria</taxon>
        <taxon>Rhodobacterales</taxon>
        <taxon>Roseobacteraceae</taxon>
        <taxon>Epibacterium</taxon>
    </lineage>
</organism>